<accession>A0A645HV78</accession>
<protein>
    <submittedName>
        <fullName evidence="2">Uncharacterized protein</fullName>
    </submittedName>
</protein>
<evidence type="ECO:0000256" key="1">
    <source>
        <dbReference type="SAM" id="Phobius"/>
    </source>
</evidence>
<proteinExistence type="predicted"/>
<keyword evidence="1" id="KW-1133">Transmembrane helix</keyword>
<keyword evidence="1" id="KW-0812">Transmembrane</keyword>
<comment type="caution">
    <text evidence="2">The sequence shown here is derived from an EMBL/GenBank/DDBJ whole genome shotgun (WGS) entry which is preliminary data.</text>
</comment>
<gene>
    <name evidence="2" type="ORF">SDC9_190486</name>
</gene>
<name>A0A645HV78_9ZZZZ</name>
<sequence>MYLVGLSISVLFFNIAIVGRLVEMFMAIVPLIIVINYNKIKKDFISLLVFCVFILYFVISNYRLVLYAMNNVS</sequence>
<organism evidence="2">
    <name type="scientific">bioreactor metagenome</name>
    <dbReference type="NCBI Taxonomy" id="1076179"/>
    <lineage>
        <taxon>unclassified sequences</taxon>
        <taxon>metagenomes</taxon>
        <taxon>ecological metagenomes</taxon>
    </lineage>
</organism>
<reference evidence="2" key="1">
    <citation type="submission" date="2019-08" db="EMBL/GenBank/DDBJ databases">
        <authorList>
            <person name="Kucharzyk K."/>
            <person name="Murdoch R.W."/>
            <person name="Higgins S."/>
            <person name="Loffler F."/>
        </authorList>
    </citation>
    <scope>NUCLEOTIDE SEQUENCE</scope>
</reference>
<feature type="transmembrane region" description="Helical" evidence="1">
    <location>
        <begin position="44"/>
        <end position="64"/>
    </location>
</feature>
<dbReference type="AlphaFoldDB" id="A0A645HV78"/>
<evidence type="ECO:0000313" key="2">
    <source>
        <dbReference type="EMBL" id="MPN42928.1"/>
    </source>
</evidence>
<dbReference type="EMBL" id="VSSQ01100992">
    <property type="protein sequence ID" value="MPN42928.1"/>
    <property type="molecule type" value="Genomic_DNA"/>
</dbReference>
<keyword evidence="1" id="KW-0472">Membrane</keyword>
<feature type="transmembrane region" description="Helical" evidence="1">
    <location>
        <begin position="12"/>
        <end position="37"/>
    </location>
</feature>